<keyword evidence="3" id="KW-1003">Cell membrane</keyword>
<feature type="transmembrane region" description="Helical" evidence="7">
    <location>
        <begin position="20"/>
        <end position="38"/>
    </location>
</feature>
<feature type="transmembrane region" description="Helical" evidence="7">
    <location>
        <begin position="44"/>
        <end position="68"/>
    </location>
</feature>
<feature type="transmembrane region" description="Helical" evidence="7">
    <location>
        <begin position="171"/>
        <end position="194"/>
    </location>
</feature>
<dbReference type="GO" id="GO:0005886">
    <property type="term" value="C:plasma membrane"/>
    <property type="evidence" value="ECO:0007669"/>
    <property type="project" value="UniProtKB-SubCell"/>
</dbReference>
<evidence type="ECO:0000256" key="5">
    <source>
        <dbReference type="ARBA" id="ARBA00022989"/>
    </source>
</evidence>
<dbReference type="Pfam" id="PF13440">
    <property type="entry name" value="Polysacc_synt_3"/>
    <property type="match status" value="1"/>
</dbReference>
<dbReference type="EMBL" id="LS483409">
    <property type="protein sequence ID" value="SQG79297.1"/>
    <property type="molecule type" value="Genomic_DNA"/>
</dbReference>
<dbReference type="Proteomes" id="UP000249013">
    <property type="component" value="Chromosome 1"/>
</dbReference>
<feature type="transmembrane region" description="Helical" evidence="7">
    <location>
        <begin position="441"/>
        <end position="462"/>
    </location>
</feature>
<dbReference type="RefSeq" id="WP_009854070.1">
    <property type="nucleotide sequence ID" value="NZ_CP113954.2"/>
</dbReference>
<evidence type="ECO:0000256" key="1">
    <source>
        <dbReference type="ARBA" id="ARBA00004651"/>
    </source>
</evidence>
<dbReference type="PANTHER" id="PTHR30250:SF10">
    <property type="entry name" value="LIPOPOLYSACCHARIDE BIOSYNTHESIS PROTEIN WZXC"/>
    <property type="match status" value="1"/>
</dbReference>
<dbReference type="AlphaFoldDB" id="A0AA94M1W4"/>
<reference evidence="8 9" key="1">
    <citation type="submission" date="2018-06" db="EMBL/GenBank/DDBJ databases">
        <authorList>
            <consortium name="Pathogen Informatics"/>
            <person name="Doyle S."/>
        </authorList>
    </citation>
    <scope>NUCLEOTIDE SEQUENCE [LARGE SCALE GENOMIC DNA]</scope>
    <source>
        <strain evidence="8 9">NCTC13773</strain>
    </source>
</reference>
<keyword evidence="4 7" id="KW-0812">Transmembrane</keyword>
<comment type="subcellular location">
    <subcellularLocation>
        <location evidence="1">Cell membrane</location>
        <topology evidence="1">Multi-pass membrane protein</topology>
    </subcellularLocation>
</comment>
<feature type="transmembrane region" description="Helical" evidence="7">
    <location>
        <begin position="145"/>
        <end position="165"/>
    </location>
</feature>
<evidence type="ECO:0000313" key="8">
    <source>
        <dbReference type="EMBL" id="SQG79297.1"/>
    </source>
</evidence>
<feature type="transmembrane region" description="Helical" evidence="7">
    <location>
        <begin position="364"/>
        <end position="395"/>
    </location>
</feature>
<feature type="transmembrane region" description="Helical" evidence="7">
    <location>
        <begin position="415"/>
        <end position="434"/>
    </location>
</feature>
<keyword evidence="6 7" id="KW-0472">Membrane</keyword>
<evidence type="ECO:0000256" key="6">
    <source>
        <dbReference type="ARBA" id="ARBA00023136"/>
    </source>
</evidence>
<feature type="transmembrane region" description="Helical" evidence="7">
    <location>
        <begin position="80"/>
        <end position="99"/>
    </location>
</feature>
<evidence type="ECO:0000313" key="9">
    <source>
        <dbReference type="Proteomes" id="UP000249013"/>
    </source>
</evidence>
<name>A0AA94M1W4_9STRE</name>
<evidence type="ECO:0000256" key="4">
    <source>
        <dbReference type="ARBA" id="ARBA00022692"/>
    </source>
</evidence>
<comment type="similarity">
    <text evidence="2">Belongs to the polysaccharide synthase family.</text>
</comment>
<feature type="transmembrane region" description="Helical" evidence="7">
    <location>
        <begin position="291"/>
        <end position="311"/>
    </location>
</feature>
<proteinExistence type="inferred from homology"/>
<feature type="transmembrane region" description="Helical" evidence="7">
    <location>
        <begin position="323"/>
        <end position="343"/>
    </location>
</feature>
<sequence>MINSKKNVIKGLFWTLSERFMSQIVSVIVTIVLTRLLAPEDYGVVSIVTVIITILNVFMTSGFSASLIQQEDVEQIDYSTVLYFSILLGFLLYVGVFAISPMLAAFYSLPQLELVLKILALKIPLSALNSVQQAYVSRNMLFKKFFISTVTATVVSGIIGVVMAYTNFGVWALVAQDLSNVVTISVVLWFSVGWRPTLQFSFKRLKILFDFGIKIFIQTLFNTIYANIRSLLIGGFYSPADLAYYTKGNQYPNLIVTNVDTAVSKTMFPVMSREQSDLDRIKVLTKRTAQVSSYIMSPILIGFFVCAKQIVSVVMTDKWLPAVPYIRIICICLLIRASQTAILQAIKSIGRSDIVLKMDIPVRILALIILMFTIRFGVIYIAISEIIIEFLALLIYSYYSSKLLNYSYLEIFGDFLKNVILAVIMGGVVYFIGVASGLNMLLTLIIQIVIGGIIYIVLSILLKNESWLLFNLTIKK</sequence>
<evidence type="ECO:0000256" key="7">
    <source>
        <dbReference type="SAM" id="Phobius"/>
    </source>
</evidence>
<organism evidence="8 9">
    <name type="scientific">Streptococcus gallolyticus</name>
    <dbReference type="NCBI Taxonomy" id="315405"/>
    <lineage>
        <taxon>Bacteria</taxon>
        <taxon>Bacillati</taxon>
        <taxon>Bacillota</taxon>
        <taxon>Bacilli</taxon>
        <taxon>Lactobacillales</taxon>
        <taxon>Streptococcaceae</taxon>
        <taxon>Streptococcus</taxon>
    </lineage>
</organism>
<dbReference type="PANTHER" id="PTHR30250">
    <property type="entry name" value="PST FAMILY PREDICTED COLANIC ACID TRANSPORTER"/>
    <property type="match status" value="1"/>
</dbReference>
<dbReference type="InterPro" id="IPR050833">
    <property type="entry name" value="Poly_Biosynth_Transport"/>
</dbReference>
<gene>
    <name evidence="8" type="primary">wzxC</name>
    <name evidence="8" type="ORF">NCTC13773_01101</name>
</gene>
<dbReference type="CDD" id="cd13127">
    <property type="entry name" value="MATE_tuaB_like"/>
    <property type="match status" value="1"/>
</dbReference>
<evidence type="ECO:0000256" key="3">
    <source>
        <dbReference type="ARBA" id="ARBA00022475"/>
    </source>
</evidence>
<keyword evidence="5 7" id="KW-1133">Transmembrane helix</keyword>
<protein>
    <submittedName>
        <fullName evidence="8">Lipopolysaccharide biosynthesis protein wzxC</fullName>
    </submittedName>
</protein>
<accession>A0AA94M1W4</accession>
<evidence type="ECO:0000256" key="2">
    <source>
        <dbReference type="ARBA" id="ARBA00007430"/>
    </source>
</evidence>